<name>R7VAH0_CAPTE</name>
<dbReference type="HOGENOM" id="CLU_2564919_0_0_1"/>
<evidence type="ECO:0000313" key="3">
    <source>
        <dbReference type="Proteomes" id="UP000014760"/>
    </source>
</evidence>
<protein>
    <submittedName>
        <fullName evidence="1 2">Uncharacterized protein</fullName>
    </submittedName>
</protein>
<dbReference type="Pfam" id="PF01359">
    <property type="entry name" value="Transposase_1"/>
    <property type="match status" value="1"/>
</dbReference>
<evidence type="ECO:0000313" key="1">
    <source>
        <dbReference type="EMBL" id="ELU13336.1"/>
    </source>
</evidence>
<dbReference type="EnsemblMetazoa" id="CapteT91040">
    <property type="protein sequence ID" value="CapteP91040"/>
    <property type="gene ID" value="CapteG91040"/>
</dbReference>
<dbReference type="Proteomes" id="UP000014760">
    <property type="component" value="Unassembled WGS sequence"/>
</dbReference>
<proteinExistence type="predicted"/>
<reference evidence="2" key="3">
    <citation type="submission" date="2015-06" db="UniProtKB">
        <authorList>
            <consortium name="EnsemblMetazoa"/>
        </authorList>
    </citation>
    <scope>IDENTIFICATION</scope>
</reference>
<dbReference type="OrthoDB" id="6128144at2759"/>
<reference evidence="1 3" key="2">
    <citation type="journal article" date="2013" name="Nature">
        <title>Insights into bilaterian evolution from three spiralian genomes.</title>
        <authorList>
            <person name="Simakov O."/>
            <person name="Marletaz F."/>
            <person name="Cho S.J."/>
            <person name="Edsinger-Gonzales E."/>
            <person name="Havlak P."/>
            <person name="Hellsten U."/>
            <person name="Kuo D.H."/>
            <person name="Larsson T."/>
            <person name="Lv J."/>
            <person name="Arendt D."/>
            <person name="Savage R."/>
            <person name="Osoegawa K."/>
            <person name="de Jong P."/>
            <person name="Grimwood J."/>
            <person name="Chapman J.A."/>
            <person name="Shapiro H."/>
            <person name="Aerts A."/>
            <person name="Otillar R.P."/>
            <person name="Terry A.Y."/>
            <person name="Boore J.L."/>
            <person name="Grigoriev I.V."/>
            <person name="Lindberg D.R."/>
            <person name="Seaver E.C."/>
            <person name="Weisblat D.A."/>
            <person name="Putnam N.H."/>
            <person name="Rokhsar D.S."/>
        </authorList>
    </citation>
    <scope>NUCLEOTIDE SEQUENCE</scope>
    <source>
        <strain evidence="1 3">I ESC-2004</strain>
    </source>
</reference>
<evidence type="ECO:0000313" key="2">
    <source>
        <dbReference type="EnsemblMetazoa" id="CapteP91040"/>
    </source>
</evidence>
<accession>R7VAH0</accession>
<feature type="non-terminal residue" evidence="1">
    <location>
        <position position="1"/>
    </location>
</feature>
<dbReference type="AlphaFoldDB" id="R7VAH0"/>
<reference evidence="3" key="1">
    <citation type="submission" date="2012-12" db="EMBL/GenBank/DDBJ databases">
        <authorList>
            <person name="Hellsten U."/>
            <person name="Grimwood J."/>
            <person name="Chapman J.A."/>
            <person name="Shapiro H."/>
            <person name="Aerts A."/>
            <person name="Otillar R.P."/>
            <person name="Terry A.Y."/>
            <person name="Boore J.L."/>
            <person name="Simakov O."/>
            <person name="Marletaz F."/>
            <person name="Cho S.-J."/>
            <person name="Edsinger-Gonzales E."/>
            <person name="Havlak P."/>
            <person name="Kuo D.-H."/>
            <person name="Larsson T."/>
            <person name="Lv J."/>
            <person name="Arendt D."/>
            <person name="Savage R."/>
            <person name="Osoegawa K."/>
            <person name="de Jong P."/>
            <person name="Lindberg D.R."/>
            <person name="Seaver E.C."/>
            <person name="Weisblat D.A."/>
            <person name="Putnam N.H."/>
            <person name="Grigoriev I.V."/>
            <person name="Rokhsar D.S."/>
        </authorList>
    </citation>
    <scope>NUCLEOTIDE SEQUENCE</scope>
    <source>
        <strain evidence="3">I ESC-2004</strain>
    </source>
</reference>
<sequence>IPLKSQGIKNDQKVMMSAFWDSKGMIHVDCLEKGTTIKCAYNAETTNQLEDQSDYAIKGEREKKVCESAQKSLGHPSTICIV</sequence>
<dbReference type="EMBL" id="AMQN01005158">
    <property type="status" value="NOT_ANNOTATED_CDS"/>
    <property type="molecule type" value="Genomic_DNA"/>
</dbReference>
<gene>
    <name evidence="1" type="ORF">CAPTEDRAFT_91040</name>
</gene>
<keyword evidence="3" id="KW-1185">Reference proteome</keyword>
<dbReference type="InterPro" id="IPR001888">
    <property type="entry name" value="Transposase_1"/>
</dbReference>
<dbReference type="EMBL" id="KB295285">
    <property type="protein sequence ID" value="ELU13336.1"/>
    <property type="molecule type" value="Genomic_DNA"/>
</dbReference>
<organism evidence="1">
    <name type="scientific">Capitella teleta</name>
    <name type="common">Polychaete worm</name>
    <dbReference type="NCBI Taxonomy" id="283909"/>
    <lineage>
        <taxon>Eukaryota</taxon>
        <taxon>Metazoa</taxon>
        <taxon>Spiralia</taxon>
        <taxon>Lophotrochozoa</taxon>
        <taxon>Annelida</taxon>
        <taxon>Polychaeta</taxon>
        <taxon>Sedentaria</taxon>
        <taxon>Scolecida</taxon>
        <taxon>Capitellidae</taxon>
        <taxon>Capitella</taxon>
    </lineage>
</organism>